<evidence type="ECO:0000313" key="1">
    <source>
        <dbReference type="EMBL" id="QTA83224.1"/>
    </source>
</evidence>
<sequence>MKIQYFPDTDTVIVILNDNPVKETRDLDENTLLDLDENGNLVSLTIEHAKECVGIPNFSYQIAA</sequence>
<accession>A0A975BCM8</accession>
<organism evidence="1 2">
    <name type="scientific">Desulfonema limicola</name>
    <dbReference type="NCBI Taxonomy" id="45656"/>
    <lineage>
        <taxon>Bacteria</taxon>
        <taxon>Pseudomonadati</taxon>
        <taxon>Thermodesulfobacteriota</taxon>
        <taxon>Desulfobacteria</taxon>
        <taxon>Desulfobacterales</taxon>
        <taxon>Desulfococcaceae</taxon>
        <taxon>Desulfonema</taxon>
    </lineage>
</organism>
<protein>
    <submittedName>
        <fullName evidence="1">DUF2283</fullName>
    </submittedName>
</protein>
<dbReference type="RefSeq" id="WP_207689034.1">
    <property type="nucleotide sequence ID" value="NZ_CP061799.1"/>
</dbReference>
<evidence type="ECO:0000313" key="2">
    <source>
        <dbReference type="Proteomes" id="UP000663720"/>
    </source>
</evidence>
<gene>
    <name evidence="1" type="ORF">dnl_56200</name>
</gene>
<keyword evidence="2" id="KW-1185">Reference proteome</keyword>
<name>A0A975BCM8_9BACT</name>
<reference evidence="1" key="1">
    <citation type="journal article" date="2021" name="Microb. Physiol.">
        <title>Proteogenomic Insights into the Physiology of Marine, Sulfate-Reducing, Filamentous Desulfonema limicola and Desulfonema magnum.</title>
        <authorList>
            <person name="Schnaars V."/>
            <person name="Wohlbrand L."/>
            <person name="Scheve S."/>
            <person name="Hinrichs C."/>
            <person name="Reinhardt R."/>
            <person name="Rabus R."/>
        </authorList>
    </citation>
    <scope>NUCLEOTIDE SEQUENCE</scope>
    <source>
        <strain evidence="1">5ac10</strain>
    </source>
</reference>
<proteinExistence type="predicted"/>
<dbReference type="AlphaFoldDB" id="A0A975BCM8"/>
<dbReference type="Proteomes" id="UP000663720">
    <property type="component" value="Chromosome"/>
</dbReference>
<dbReference type="KEGG" id="dli:dnl_56200"/>
<dbReference type="PANTHER" id="PTHR37029:SF1">
    <property type="entry name" value="SSR1768 PROTEIN"/>
    <property type="match status" value="1"/>
</dbReference>
<dbReference type="PANTHER" id="PTHR37029">
    <property type="entry name" value="SSR1768 PROTEIN"/>
    <property type="match status" value="1"/>
</dbReference>
<dbReference type="Pfam" id="PF10049">
    <property type="entry name" value="DUF2283"/>
    <property type="match status" value="1"/>
</dbReference>
<dbReference type="EMBL" id="CP061799">
    <property type="protein sequence ID" value="QTA83224.1"/>
    <property type="molecule type" value="Genomic_DNA"/>
</dbReference>
<dbReference type="InterPro" id="IPR019270">
    <property type="entry name" value="DUF2283"/>
</dbReference>